<sequence>MPKKQKFFEVAYLTQMEFVCPHSSLDTCDQLEVMVLWVHLWTGRSIRTDKFWPHRRREEIREFVYGGDSQGITTSLDCVARVRVDSGRWRSVKELNMDCMHLCRDFLPLSSIKEVLGGHRGEGREFGEVLEATE</sequence>
<proteinExistence type="predicted"/>
<dbReference type="AlphaFoldDB" id="A0A5B7LJQ8"/>
<reference evidence="1" key="1">
    <citation type="journal article" date="2019" name="Plant Physiol.">
        <title>Purine permease-type benzylisoquinoline alkaloid transporters in opium poppy.</title>
        <authorList>
            <person name="Dastmalchi M."/>
            <person name="Chang L."/>
            <person name="Chen R."/>
            <person name="Yu L."/>
            <person name="Chen X."/>
            <person name="Hagel J."/>
            <person name="Facchini P.J."/>
        </authorList>
    </citation>
    <scope>NUCLEOTIDE SEQUENCE</scope>
</reference>
<organism evidence="1">
    <name type="scientific">Papaver somniferum</name>
    <name type="common">Opium poppy</name>
    <dbReference type="NCBI Taxonomy" id="3469"/>
    <lineage>
        <taxon>Eukaryota</taxon>
        <taxon>Viridiplantae</taxon>
        <taxon>Streptophyta</taxon>
        <taxon>Embryophyta</taxon>
        <taxon>Tracheophyta</taxon>
        <taxon>Spermatophyta</taxon>
        <taxon>Magnoliopsida</taxon>
        <taxon>Ranunculales</taxon>
        <taxon>Papaveraceae</taxon>
        <taxon>Papaveroideae</taxon>
        <taxon>Papaver</taxon>
    </lineage>
</organism>
<protein>
    <submittedName>
        <fullName evidence="1">Putative 1,3 beta-glucan synthase</fullName>
    </submittedName>
</protein>
<name>A0A5B7LJQ8_PAPSO</name>
<evidence type="ECO:0000313" key="1">
    <source>
        <dbReference type="EMBL" id="QBG82601.1"/>
    </source>
</evidence>
<accession>A0A5B7LJQ8</accession>
<dbReference type="EMBL" id="MH838001">
    <property type="protein sequence ID" value="QBG82601.1"/>
    <property type="molecule type" value="Genomic_DNA"/>
</dbReference>